<evidence type="ECO:0000313" key="3">
    <source>
        <dbReference type="Proteomes" id="UP000521943"/>
    </source>
</evidence>
<evidence type="ECO:0000256" key="1">
    <source>
        <dbReference type="SAM" id="Phobius"/>
    </source>
</evidence>
<organism evidence="2 3">
    <name type="scientific">Ephemerocybe angulata</name>
    <dbReference type="NCBI Taxonomy" id="980116"/>
    <lineage>
        <taxon>Eukaryota</taxon>
        <taxon>Fungi</taxon>
        <taxon>Dikarya</taxon>
        <taxon>Basidiomycota</taxon>
        <taxon>Agaricomycotina</taxon>
        <taxon>Agaricomycetes</taxon>
        <taxon>Agaricomycetidae</taxon>
        <taxon>Agaricales</taxon>
        <taxon>Agaricineae</taxon>
        <taxon>Psathyrellaceae</taxon>
        <taxon>Ephemerocybe</taxon>
    </lineage>
</organism>
<keyword evidence="1" id="KW-0472">Membrane</keyword>
<proteinExistence type="predicted"/>
<dbReference type="OrthoDB" id="3131111at2759"/>
<protein>
    <submittedName>
        <fullName evidence="2">Uncharacterized protein</fullName>
    </submittedName>
</protein>
<keyword evidence="1" id="KW-1133">Transmembrane helix</keyword>
<dbReference type="AlphaFoldDB" id="A0A8H6M9I4"/>
<dbReference type="Proteomes" id="UP000521943">
    <property type="component" value="Unassembled WGS sequence"/>
</dbReference>
<keyword evidence="1" id="KW-0812">Transmembrane</keyword>
<reference evidence="2 3" key="1">
    <citation type="submission" date="2020-07" db="EMBL/GenBank/DDBJ databases">
        <title>Comparative genomics of pyrophilous fungi reveals a link between fire events and developmental genes.</title>
        <authorList>
            <consortium name="DOE Joint Genome Institute"/>
            <person name="Steindorff A.S."/>
            <person name="Carver A."/>
            <person name="Calhoun S."/>
            <person name="Stillman K."/>
            <person name="Liu H."/>
            <person name="Lipzen A."/>
            <person name="Pangilinan J."/>
            <person name="Labutti K."/>
            <person name="Bruns T.D."/>
            <person name="Grigoriev I.V."/>
        </authorList>
    </citation>
    <scope>NUCLEOTIDE SEQUENCE [LARGE SCALE GENOMIC DNA]</scope>
    <source>
        <strain evidence="2 3">CBS 144469</strain>
    </source>
</reference>
<accession>A0A8H6M9I4</accession>
<dbReference type="EMBL" id="JACGCI010000027">
    <property type="protein sequence ID" value="KAF6756092.1"/>
    <property type="molecule type" value="Genomic_DNA"/>
</dbReference>
<name>A0A8H6M9I4_9AGAR</name>
<feature type="transmembrane region" description="Helical" evidence="1">
    <location>
        <begin position="182"/>
        <end position="200"/>
    </location>
</feature>
<keyword evidence="3" id="KW-1185">Reference proteome</keyword>
<sequence length="470" mass="50341">MSTRSPTRRRGRAGLPVQPGTLNRRLEAGLSRSIRFECDAGSSTTTQAPKWCTICQSLDHLYDACEYAKIPVWKEQVSLAAQPTTSAGGRGGARSGRGWSSPLILITTCTDVLDAVEVGVAPDAEALLKLEGDRDVWKHGFFPVADPCEAHAITPSGAGVKLGWYNIGLEGRVTVIRIKIEGVGSGGVMFVLALVLALAVRGRRSSSRRRAALERPISPSPGERSIILILDSNPSVPPSSHAADRLSSARCVINPRPVTVLRREMLCKPWNGRRTGTRLQAAEVDGDVESEGGGGRLTMMYLRVGLCNSEEDGGRSLSMVVYGDHDAEGECEEALRSASTLGLSSALKPAGAPVPSATMKSRPPPPLHALAPALAPTPGTYSDVVDVLFPNLSTARIQRKRSRRRCGLRDGCWGCVRMLVRRVILECGLAKEGMGSRVVLVGCLRCVLLSSVVEEDEETWNDEDDEGVGS</sequence>
<gene>
    <name evidence="2" type="ORF">DFP72DRAFT_846864</name>
</gene>
<evidence type="ECO:0000313" key="2">
    <source>
        <dbReference type="EMBL" id="KAF6756092.1"/>
    </source>
</evidence>
<comment type="caution">
    <text evidence="2">The sequence shown here is derived from an EMBL/GenBank/DDBJ whole genome shotgun (WGS) entry which is preliminary data.</text>
</comment>